<accession>A0A239K4N9</accession>
<dbReference type="CDD" id="cd07821">
    <property type="entry name" value="PYR_PYL_RCAR_like"/>
    <property type="match status" value="1"/>
</dbReference>
<dbReference type="PANTHER" id="PTHR39332:SF7">
    <property type="entry name" value="SRPBCC FAMILY PROTEIN"/>
    <property type="match status" value="1"/>
</dbReference>
<keyword evidence="2" id="KW-1185">Reference proteome</keyword>
<evidence type="ECO:0000313" key="2">
    <source>
        <dbReference type="Proteomes" id="UP000198282"/>
    </source>
</evidence>
<evidence type="ECO:0000313" key="1">
    <source>
        <dbReference type="EMBL" id="SNT13105.1"/>
    </source>
</evidence>
<sequence>MSVYASTVVNTPADEVWSYLRDFGNLAEWLPGMTSCEVEEGVATQPGAVRRMEGPGGSFRERLLVLDDDARSATYEILESPLAVTNYRATYRVAPVTDSGQAFIEWQATFEADDEAKLNKILTRGVFEPGLASLHKRFQDGLS</sequence>
<protein>
    <submittedName>
        <fullName evidence="1">Polyketide cyclase / dehydrase and lipid transport</fullName>
    </submittedName>
</protein>
<dbReference type="PANTHER" id="PTHR39332">
    <property type="entry name" value="BLL4707 PROTEIN"/>
    <property type="match status" value="1"/>
</dbReference>
<dbReference type="RefSeq" id="WP_089209675.1">
    <property type="nucleotide sequence ID" value="NZ_FZOD01000025.1"/>
</dbReference>
<reference evidence="1 2" key="1">
    <citation type="submission" date="2017-06" db="EMBL/GenBank/DDBJ databases">
        <authorList>
            <person name="Kim H.J."/>
            <person name="Triplett B.A."/>
        </authorList>
    </citation>
    <scope>NUCLEOTIDE SEQUENCE [LARGE SCALE GENOMIC DNA]</scope>
    <source>
        <strain evidence="1 2">CGMCC 4.2132</strain>
    </source>
</reference>
<dbReference type="SUPFAM" id="SSF55961">
    <property type="entry name" value="Bet v1-like"/>
    <property type="match status" value="1"/>
</dbReference>
<dbReference type="EMBL" id="FZOD01000025">
    <property type="protein sequence ID" value="SNT13105.1"/>
    <property type="molecule type" value="Genomic_DNA"/>
</dbReference>
<dbReference type="Proteomes" id="UP000198282">
    <property type="component" value="Unassembled WGS sequence"/>
</dbReference>
<dbReference type="InterPro" id="IPR023393">
    <property type="entry name" value="START-like_dom_sf"/>
</dbReference>
<name>A0A239K4N9_9ACTN</name>
<gene>
    <name evidence="1" type="ORF">SAMN05216276_1025106</name>
</gene>
<dbReference type="Pfam" id="PF10604">
    <property type="entry name" value="Polyketide_cyc2"/>
    <property type="match status" value="1"/>
</dbReference>
<organism evidence="1 2">
    <name type="scientific">Streptosporangium subroseum</name>
    <dbReference type="NCBI Taxonomy" id="106412"/>
    <lineage>
        <taxon>Bacteria</taxon>
        <taxon>Bacillati</taxon>
        <taxon>Actinomycetota</taxon>
        <taxon>Actinomycetes</taxon>
        <taxon>Streptosporangiales</taxon>
        <taxon>Streptosporangiaceae</taxon>
        <taxon>Streptosporangium</taxon>
    </lineage>
</organism>
<proteinExistence type="predicted"/>
<dbReference type="OrthoDB" id="6024794at2"/>
<dbReference type="Gene3D" id="3.30.530.20">
    <property type="match status" value="1"/>
</dbReference>
<dbReference type="InterPro" id="IPR019587">
    <property type="entry name" value="Polyketide_cyclase/dehydratase"/>
</dbReference>
<dbReference type="AlphaFoldDB" id="A0A239K4N9"/>